<dbReference type="AlphaFoldDB" id="A0A076LIN2"/>
<evidence type="ECO:0000313" key="1">
    <source>
        <dbReference type="EMBL" id="AIJ06742.1"/>
    </source>
</evidence>
<accession>A0A076LIN2</accession>
<protein>
    <submittedName>
        <fullName evidence="1">Uncharacterized protein</fullName>
    </submittedName>
</protein>
<sequence length="68" mass="8136">MLQHFSGAKIYFYSLNVRDQALKYNIHLFFTVICRIFGQKKNINLTNETVLFNTWSVISKYLYILCHN</sequence>
<dbReference type="HOGENOM" id="CLU_2787217_0_0_6"/>
<dbReference type="EMBL" id="CP006664">
    <property type="protein sequence ID" value="AIJ06742.1"/>
    <property type="molecule type" value="Genomic_DNA"/>
</dbReference>
<evidence type="ECO:0000313" key="2">
    <source>
        <dbReference type="Proteomes" id="UP000028681"/>
    </source>
</evidence>
<dbReference type="KEGG" id="ete:ETEE_0262"/>
<dbReference type="Proteomes" id="UP000028681">
    <property type="component" value="Chromosome"/>
</dbReference>
<reference evidence="1 2" key="1">
    <citation type="journal article" date="2012" name="PLoS ONE">
        <title>Edwardsiella comparative phylogenomics reveal the new intra/inter-species taxonomic relationships, virulence evolution and niche adaptation mechanisms.</title>
        <authorList>
            <person name="Yang M."/>
            <person name="Lv Y."/>
            <person name="Xiao J."/>
            <person name="Wu H."/>
            <person name="Zheng H."/>
            <person name="Liu Q."/>
            <person name="Zhang Y."/>
            <person name="Wang Q."/>
        </authorList>
    </citation>
    <scope>NUCLEOTIDE SEQUENCE [LARGE SCALE GENOMIC DNA]</scope>
    <source>
        <strain evidence="2">080813</strain>
    </source>
</reference>
<name>A0A076LIN2_9GAMM</name>
<proteinExistence type="predicted"/>
<organism evidence="1 2">
    <name type="scientific">Edwardsiella anguillarum ET080813</name>
    <dbReference type="NCBI Taxonomy" id="667120"/>
    <lineage>
        <taxon>Bacteria</taxon>
        <taxon>Pseudomonadati</taxon>
        <taxon>Pseudomonadota</taxon>
        <taxon>Gammaproteobacteria</taxon>
        <taxon>Enterobacterales</taxon>
        <taxon>Hafniaceae</taxon>
        <taxon>Edwardsiella</taxon>
    </lineage>
</organism>
<gene>
    <name evidence="1" type="ORF">ETEE_0262</name>
</gene>